<gene>
    <name evidence="3" type="ORF">ADN01_10185</name>
    <name evidence="2" type="ORF">LSAC_03396</name>
</gene>
<dbReference type="OrthoDB" id="9800061at2"/>
<evidence type="ECO:0000313" key="2">
    <source>
        <dbReference type="EMBL" id="GAP19492.1"/>
    </source>
</evidence>
<accession>A0A0M8JQI7</accession>
<proteinExistence type="predicted"/>
<dbReference type="AlphaFoldDB" id="A0A0M8JQI7"/>
<dbReference type="RefSeq" id="WP_062419766.1">
    <property type="nucleotide sequence ID" value="NZ_BBXZ01000180.1"/>
</dbReference>
<feature type="domain" description="Metallo-beta-lactamase" evidence="1">
    <location>
        <begin position="62"/>
        <end position="248"/>
    </location>
</feature>
<keyword evidence="4" id="KW-1185">Reference proteome</keyword>
<protein>
    <submittedName>
        <fullName evidence="2">Predicted Zn-dependent hydrolases of the beta-lactamase fold</fullName>
    </submittedName>
</protein>
<dbReference type="PANTHER" id="PTHR43546">
    <property type="entry name" value="UPF0173 METAL-DEPENDENT HYDROLASE MJ1163-RELATED"/>
    <property type="match status" value="1"/>
</dbReference>
<dbReference type="PANTHER" id="PTHR43546:SF8">
    <property type="entry name" value="METALLO-BETA-LACTAMASE DOMAIN-CONTAINING PROTEIN"/>
    <property type="match status" value="1"/>
</dbReference>
<dbReference type="GO" id="GO:0016787">
    <property type="term" value="F:hydrolase activity"/>
    <property type="evidence" value="ECO:0007669"/>
    <property type="project" value="UniProtKB-KW"/>
</dbReference>
<keyword evidence="2" id="KW-0378">Hydrolase</keyword>
<dbReference type="Pfam" id="PF12706">
    <property type="entry name" value="Lactamase_B_2"/>
    <property type="match status" value="1"/>
</dbReference>
<sequence length="294" mass="32791">MLRDPAAAAETIRRTAARRAARYAADWQAMVTQWGADEPEDRLWVMYSANYLLRTGSTRWAIDPFDQRSRLPAAPAVDLEHGLAPLNLAVLTHRHADHLDLALIHALRRAPIWWVVPEFLYAPVVEQAGVPAVRVIVPRMLERIEVDGVALTLFPGLHWEPRPEAPQGPPRGVPAVGVLAEFGGMRCLFPGDTRTYDAAQIPAFGGVDWAFAHVWLGRGCALLEEPPLLDAFCRFALALQPAHLILTHLHELGRQPKDYWDETHADLVRSRLRQLAPNLPVEARCFSESVALTC</sequence>
<dbReference type="InterPro" id="IPR050114">
    <property type="entry name" value="UPF0173_UPF0282_UlaG_hydrolase"/>
</dbReference>
<dbReference type="EMBL" id="LGCM01000037">
    <property type="protein sequence ID" value="KPL81676.1"/>
    <property type="molecule type" value="Genomic_DNA"/>
</dbReference>
<evidence type="ECO:0000259" key="1">
    <source>
        <dbReference type="Pfam" id="PF12706"/>
    </source>
</evidence>
<name>A0A0M8JQI7_9CHLR</name>
<evidence type="ECO:0000313" key="4">
    <source>
        <dbReference type="Proteomes" id="UP000050501"/>
    </source>
</evidence>
<dbReference type="STRING" id="229921.ADN01_10185"/>
<organism evidence="2">
    <name type="scientific">Levilinea saccharolytica</name>
    <dbReference type="NCBI Taxonomy" id="229921"/>
    <lineage>
        <taxon>Bacteria</taxon>
        <taxon>Bacillati</taxon>
        <taxon>Chloroflexota</taxon>
        <taxon>Anaerolineae</taxon>
        <taxon>Anaerolineales</taxon>
        <taxon>Anaerolineaceae</taxon>
        <taxon>Levilinea</taxon>
    </lineage>
</organism>
<reference evidence="2" key="1">
    <citation type="journal article" date="2015" name="Genome Announc.">
        <title>Draft Genome Sequences of Anaerolinea thermolimosa IMO-1, Bellilinea caldifistulae GOMI-1, Leptolinea tardivitalis YMTK-2, Levilinea saccharolytica KIBI-1, Longilinea arvoryzae KOME-1, Previously Described as Members of the Class Anaerolineae (Chloroflexi).</title>
        <authorList>
            <person name="Matsuura N."/>
            <person name="Tourlousse M.D."/>
            <person name="Ohashi A."/>
            <person name="Hugenholtz P."/>
            <person name="Sekiguchi Y."/>
        </authorList>
    </citation>
    <scope>NUCLEOTIDE SEQUENCE</scope>
    <source>
        <strain evidence="2">KIBI-1</strain>
    </source>
</reference>
<dbReference type="Proteomes" id="UP000050501">
    <property type="component" value="Unassembled WGS sequence"/>
</dbReference>
<dbReference type="Gene3D" id="3.60.15.10">
    <property type="entry name" value="Ribonuclease Z/Hydroxyacylglutathione hydrolase-like"/>
    <property type="match status" value="1"/>
</dbReference>
<dbReference type="SUPFAM" id="SSF56281">
    <property type="entry name" value="Metallo-hydrolase/oxidoreductase"/>
    <property type="match status" value="1"/>
</dbReference>
<dbReference type="InterPro" id="IPR001279">
    <property type="entry name" value="Metallo-B-lactamas"/>
</dbReference>
<reference evidence="3 4" key="2">
    <citation type="submission" date="2015-07" db="EMBL/GenBank/DDBJ databases">
        <title>Genome sequence of Levilinea saccharolytica DSM 16555.</title>
        <authorList>
            <person name="Hemp J."/>
            <person name="Ward L.M."/>
            <person name="Pace L.A."/>
            <person name="Fischer W.W."/>
        </authorList>
    </citation>
    <scope>NUCLEOTIDE SEQUENCE [LARGE SCALE GENOMIC DNA]</scope>
    <source>
        <strain evidence="3 4">KIBI-1</strain>
    </source>
</reference>
<dbReference type="InterPro" id="IPR036866">
    <property type="entry name" value="RibonucZ/Hydroxyglut_hydro"/>
</dbReference>
<dbReference type="EMBL" id="DF967975">
    <property type="protein sequence ID" value="GAP19492.1"/>
    <property type="molecule type" value="Genomic_DNA"/>
</dbReference>
<evidence type="ECO:0000313" key="3">
    <source>
        <dbReference type="EMBL" id="KPL81676.1"/>
    </source>
</evidence>